<keyword evidence="4" id="KW-1185">Reference proteome</keyword>
<accession>A0A0D0FR44</accession>
<reference evidence="3 4" key="1">
    <citation type="submission" date="2015-01" db="EMBL/GenBank/DDBJ databases">
        <title>Draft genome sequence of Pedobacter sp. NL19 isolated from sludge of an effluent treatment pond in an abandoned uranium mine.</title>
        <authorList>
            <person name="Santos T."/>
            <person name="Caetano T."/>
            <person name="Covas C."/>
            <person name="Cruz A."/>
            <person name="Mendo S."/>
        </authorList>
    </citation>
    <scope>NUCLEOTIDE SEQUENCE [LARGE SCALE GENOMIC DNA]</scope>
    <source>
        <strain evidence="3 4">NL19</strain>
    </source>
</reference>
<organism evidence="3 4">
    <name type="scientific">Pedobacter lusitanus</name>
    <dbReference type="NCBI Taxonomy" id="1503925"/>
    <lineage>
        <taxon>Bacteria</taxon>
        <taxon>Pseudomonadati</taxon>
        <taxon>Bacteroidota</taxon>
        <taxon>Sphingobacteriia</taxon>
        <taxon>Sphingobacteriales</taxon>
        <taxon>Sphingobacteriaceae</taxon>
        <taxon>Pedobacter</taxon>
    </lineage>
</organism>
<comment type="caution">
    <text evidence="3">The sequence shown here is derived from an EMBL/GenBank/DDBJ whole genome shotgun (WGS) entry which is preliminary data.</text>
</comment>
<dbReference type="SUPFAM" id="SSF53187">
    <property type="entry name" value="Zn-dependent exopeptidases"/>
    <property type="match status" value="1"/>
</dbReference>
<dbReference type="InterPro" id="IPR045175">
    <property type="entry name" value="M28_fam"/>
</dbReference>
<evidence type="ECO:0000256" key="1">
    <source>
        <dbReference type="SAM" id="SignalP"/>
    </source>
</evidence>
<dbReference type="AlphaFoldDB" id="A0A0D0FR44"/>
<dbReference type="Gene3D" id="3.40.630.10">
    <property type="entry name" value="Zn peptidases"/>
    <property type="match status" value="1"/>
</dbReference>
<protein>
    <recommendedName>
        <fullName evidence="2">Peptidase M28 domain-containing protein</fullName>
    </recommendedName>
</protein>
<dbReference type="STRING" id="1503925.TH53_23740"/>
<feature type="domain" description="Peptidase M28" evidence="2">
    <location>
        <begin position="188"/>
        <end position="416"/>
    </location>
</feature>
<dbReference type="OrthoDB" id="9789219at2"/>
<evidence type="ECO:0000259" key="2">
    <source>
        <dbReference type="Pfam" id="PF04389"/>
    </source>
</evidence>
<dbReference type="Pfam" id="PF04389">
    <property type="entry name" value="Peptidase_M28"/>
    <property type="match status" value="1"/>
</dbReference>
<dbReference type="PANTHER" id="PTHR12147">
    <property type="entry name" value="METALLOPEPTIDASE M28 FAMILY MEMBER"/>
    <property type="match status" value="1"/>
</dbReference>
<dbReference type="InterPro" id="IPR007484">
    <property type="entry name" value="Peptidase_M28"/>
</dbReference>
<gene>
    <name evidence="3" type="ORF">TH53_23740</name>
</gene>
<dbReference type="EMBL" id="JXRA01000127">
    <property type="protein sequence ID" value="KIO74899.1"/>
    <property type="molecule type" value="Genomic_DNA"/>
</dbReference>
<sequence length="436" mass="48411">MLAKIAIPISLILHSVFFNASAQNQVPVISNVSFTNNAQNHSLTINYDVDDAENDKLKIALEVTNHAGHHVSSILRDLKGDVGFPVMKGTKKSISFIYPDSIKNIETFTVSLIADDLYKVKIEDLVAQVDTMRLKSYMNTIYGNRYYKDKAGARHKEEVKDLLHNNFSSYNLKANRHDFTYNDDKGQNIIGERTGSQLQPKVYILCGHFDTTKKSPGADDNGSGVAGILEAARILSQYNYKNTIRFIGFDLEEMGLIGSKNYVFNGGLGADEKVDGVINYDMIGFYSTKPKSQLIPKGYDIIFPAEVAAIAKNDYKGDFVVNTGNKNSKLLQDAFTSSASKYVTDLKVVPLVTAYNGEMTPDLMASDHFVFWRKDIKALHIGDGGETRNVFLDTPKDTIEKLNFTFISNIVKTTIATLAELAEINHSSTSTTHIKL</sequence>
<feature type="signal peptide" evidence="1">
    <location>
        <begin position="1"/>
        <end position="22"/>
    </location>
</feature>
<evidence type="ECO:0000313" key="4">
    <source>
        <dbReference type="Proteomes" id="UP000032049"/>
    </source>
</evidence>
<dbReference type="PANTHER" id="PTHR12147:SF26">
    <property type="entry name" value="PEPTIDASE M28 DOMAIN-CONTAINING PROTEIN"/>
    <property type="match status" value="1"/>
</dbReference>
<evidence type="ECO:0000313" key="3">
    <source>
        <dbReference type="EMBL" id="KIO74899.1"/>
    </source>
</evidence>
<keyword evidence="1" id="KW-0732">Signal</keyword>
<proteinExistence type="predicted"/>
<feature type="chain" id="PRO_5002210541" description="Peptidase M28 domain-containing protein" evidence="1">
    <location>
        <begin position="23"/>
        <end position="436"/>
    </location>
</feature>
<dbReference type="Proteomes" id="UP000032049">
    <property type="component" value="Unassembled WGS sequence"/>
</dbReference>
<dbReference type="RefSeq" id="WP_041886411.1">
    <property type="nucleotide sequence ID" value="NZ_CP157278.1"/>
</dbReference>
<name>A0A0D0FR44_9SPHI</name>
<dbReference type="GO" id="GO:0008235">
    <property type="term" value="F:metalloexopeptidase activity"/>
    <property type="evidence" value="ECO:0007669"/>
    <property type="project" value="InterPro"/>
</dbReference>
<dbReference type="GO" id="GO:0006508">
    <property type="term" value="P:proteolysis"/>
    <property type="evidence" value="ECO:0007669"/>
    <property type="project" value="InterPro"/>
</dbReference>